<dbReference type="PANTHER" id="PTHR33169">
    <property type="entry name" value="PADR-FAMILY TRANSCRIPTIONAL REGULATOR"/>
    <property type="match status" value="1"/>
</dbReference>
<dbReference type="InterPro" id="IPR036388">
    <property type="entry name" value="WH-like_DNA-bd_sf"/>
</dbReference>
<dbReference type="KEGG" id="syc:syc0852_d"/>
<dbReference type="eggNOG" id="COG1695">
    <property type="taxonomic scope" value="Bacteria"/>
</dbReference>
<dbReference type="Gene3D" id="1.10.10.10">
    <property type="entry name" value="Winged helix-like DNA-binding domain superfamily/Winged helix DNA-binding domain"/>
    <property type="match status" value="1"/>
</dbReference>
<sequence>MSSGVAAPQPSSCVPSRVSVLSMDFEDIYRFFQDPPPHYLSKELAVCYVLAVLRHEDSYGTELIQHLETHWPNYRLSDTVLYTALKFLEDEQIISGYWKKVEGRGRPRRMYQLAQANDDRSRDLAQLWERYLSSSAATDRQLIPVEAR</sequence>
<feature type="domain" description="Transcription regulator PadR N-terminal" evidence="1">
    <location>
        <begin position="49"/>
        <end position="115"/>
    </location>
</feature>
<name>A0A0H3K1A2_SYNP6</name>
<organism evidence="2 3">
    <name type="scientific">Synechococcus sp. (strain ATCC 27144 / PCC 6301 / SAUG 1402/1)</name>
    <name type="common">Anacystis nidulans</name>
    <dbReference type="NCBI Taxonomy" id="269084"/>
    <lineage>
        <taxon>Bacteria</taxon>
        <taxon>Bacillati</taxon>
        <taxon>Cyanobacteriota</taxon>
        <taxon>Cyanophyceae</taxon>
        <taxon>Synechococcales</taxon>
        <taxon>Synechococcaceae</taxon>
        <taxon>Synechococcus</taxon>
    </lineage>
</organism>
<dbReference type="SMR" id="A0A0H3K1A2"/>
<evidence type="ECO:0000313" key="2">
    <source>
        <dbReference type="EMBL" id="BAD79042.1"/>
    </source>
</evidence>
<dbReference type="EMBL" id="AP008231">
    <property type="protein sequence ID" value="BAD79042.1"/>
    <property type="molecule type" value="Genomic_DNA"/>
</dbReference>
<protein>
    <submittedName>
        <fullName evidence="2">Circadian period extender protein</fullName>
    </submittedName>
</protein>
<dbReference type="Pfam" id="PF03551">
    <property type="entry name" value="PadR"/>
    <property type="match status" value="1"/>
</dbReference>
<dbReference type="Proteomes" id="UP000001175">
    <property type="component" value="Chromosome"/>
</dbReference>
<evidence type="ECO:0000259" key="1">
    <source>
        <dbReference type="Pfam" id="PF03551"/>
    </source>
</evidence>
<dbReference type="PANTHER" id="PTHR33169:SF14">
    <property type="entry name" value="TRANSCRIPTIONAL REGULATOR RV3488"/>
    <property type="match status" value="1"/>
</dbReference>
<gene>
    <name evidence="2" type="primary">pex</name>
    <name evidence="2" type="ordered locus">syc0852_d</name>
</gene>
<dbReference type="AlphaFoldDB" id="A0A0H3K1A2"/>
<reference evidence="2 3" key="1">
    <citation type="journal article" date="2007" name="Photosyn. Res.">
        <title>Complete nucleotide sequence of the freshwater unicellular cyanobacterium Synechococcus elongatus PCC 6301 chromosome: gene content and organization.</title>
        <authorList>
            <person name="Sugita C."/>
            <person name="Ogata K."/>
            <person name="Shikata M."/>
            <person name="Jikuya H."/>
            <person name="Takano J."/>
            <person name="Furumichi M."/>
            <person name="Kanehisa M."/>
            <person name="Omata T."/>
            <person name="Sugiura M."/>
            <person name="Sugita M."/>
        </authorList>
    </citation>
    <scope>NUCLEOTIDE SEQUENCE [LARGE SCALE GENOMIC DNA]</scope>
    <source>
        <strain evidence="3">ATCC 27144 / PCC 6301 / SAUG 1402/1</strain>
    </source>
</reference>
<proteinExistence type="predicted"/>
<dbReference type="InterPro" id="IPR036390">
    <property type="entry name" value="WH_DNA-bd_sf"/>
</dbReference>
<accession>A0A0H3K1A2</accession>
<evidence type="ECO:0000313" key="3">
    <source>
        <dbReference type="Proteomes" id="UP000001175"/>
    </source>
</evidence>
<dbReference type="InterPro" id="IPR052509">
    <property type="entry name" value="Metal_resp_DNA-bind_regulator"/>
</dbReference>
<dbReference type="InterPro" id="IPR005149">
    <property type="entry name" value="Tscrpt_reg_PadR_N"/>
</dbReference>
<dbReference type="SUPFAM" id="SSF46785">
    <property type="entry name" value="Winged helix' DNA-binding domain"/>
    <property type="match status" value="1"/>
</dbReference>